<dbReference type="EMBL" id="LR796670">
    <property type="protein sequence ID" value="CAB4159414.1"/>
    <property type="molecule type" value="Genomic_DNA"/>
</dbReference>
<evidence type="ECO:0000313" key="2">
    <source>
        <dbReference type="EMBL" id="CAB4159414.1"/>
    </source>
</evidence>
<reference evidence="2" key="1">
    <citation type="submission" date="2020-04" db="EMBL/GenBank/DDBJ databases">
        <authorList>
            <person name="Chiriac C."/>
            <person name="Salcher M."/>
            <person name="Ghai R."/>
            <person name="Kavagutti S V."/>
        </authorList>
    </citation>
    <scope>NUCLEOTIDE SEQUENCE</scope>
</reference>
<organism evidence="2">
    <name type="scientific">uncultured Caudovirales phage</name>
    <dbReference type="NCBI Taxonomy" id="2100421"/>
    <lineage>
        <taxon>Viruses</taxon>
        <taxon>Duplodnaviria</taxon>
        <taxon>Heunggongvirae</taxon>
        <taxon>Uroviricota</taxon>
        <taxon>Caudoviricetes</taxon>
        <taxon>Peduoviridae</taxon>
        <taxon>Maltschvirus</taxon>
        <taxon>Maltschvirus maltsch</taxon>
    </lineage>
</organism>
<protein>
    <submittedName>
        <fullName evidence="2">Uncharacterized protein</fullName>
    </submittedName>
</protein>
<feature type="region of interest" description="Disordered" evidence="1">
    <location>
        <begin position="38"/>
        <end position="66"/>
    </location>
</feature>
<evidence type="ECO:0000256" key="1">
    <source>
        <dbReference type="SAM" id="MobiDB-lite"/>
    </source>
</evidence>
<accession>A0A6J5NW17</accession>
<gene>
    <name evidence="2" type="ORF">UFOVP699_150</name>
</gene>
<name>A0A6J5NW17_9CAUD</name>
<sequence>MKNVFVVAHHHPDGVELSVFKKEKSAVAYLKELAEENGFELNDEDDPSEAYNDEGDFVNIEECEVD</sequence>
<proteinExistence type="predicted"/>